<evidence type="ECO:0000313" key="2">
    <source>
        <dbReference type="EMBL" id="QHT80220.1"/>
    </source>
</evidence>
<name>A0A6C0HIM8_9ZZZZ</name>
<protein>
    <recommendedName>
        <fullName evidence="1">DUF559 domain-containing protein</fullName>
    </recommendedName>
</protein>
<proteinExistence type="predicted"/>
<dbReference type="Pfam" id="PF04480">
    <property type="entry name" value="DUF559"/>
    <property type="match status" value="1"/>
</dbReference>
<dbReference type="Gene3D" id="3.40.960.10">
    <property type="entry name" value="VSR Endonuclease"/>
    <property type="match status" value="1"/>
</dbReference>
<accession>A0A6C0HIM8</accession>
<sequence length="187" mass="22104">MEKFTKDLDDLVPYFKCQKTNLTTNLEKNYKENLHFIKRKTTATCKQNGGQNKIQYLLTESAFDLLKNSYNLRNRYIVDISDTAKSINIGMCVENQTIGFIENAFKGVIDCKRQFTMGKYRIDLYFPDYRLAVECDENNHIDRDPIMEKIREDYIISRGNKLIRFNPNTKQFDLSDVIREIFIIILK</sequence>
<organism evidence="2">
    <name type="scientific">viral metagenome</name>
    <dbReference type="NCBI Taxonomy" id="1070528"/>
    <lineage>
        <taxon>unclassified sequences</taxon>
        <taxon>metagenomes</taxon>
        <taxon>organismal metagenomes</taxon>
    </lineage>
</organism>
<evidence type="ECO:0000259" key="1">
    <source>
        <dbReference type="Pfam" id="PF04480"/>
    </source>
</evidence>
<dbReference type="EMBL" id="MN739966">
    <property type="protein sequence ID" value="QHT80220.1"/>
    <property type="molecule type" value="Genomic_DNA"/>
</dbReference>
<dbReference type="AlphaFoldDB" id="A0A6C0HIM8"/>
<feature type="domain" description="DUF559" evidence="1">
    <location>
        <begin position="109"/>
        <end position="183"/>
    </location>
</feature>
<dbReference type="InterPro" id="IPR007569">
    <property type="entry name" value="DUF559"/>
</dbReference>
<reference evidence="2" key="1">
    <citation type="journal article" date="2020" name="Nature">
        <title>Giant virus diversity and host interactions through global metagenomics.</title>
        <authorList>
            <person name="Schulz F."/>
            <person name="Roux S."/>
            <person name="Paez-Espino D."/>
            <person name="Jungbluth S."/>
            <person name="Walsh D.A."/>
            <person name="Denef V.J."/>
            <person name="McMahon K.D."/>
            <person name="Konstantinidis K.T."/>
            <person name="Eloe-Fadrosh E.A."/>
            <person name="Kyrpides N.C."/>
            <person name="Woyke T."/>
        </authorList>
    </citation>
    <scope>NUCLEOTIDE SEQUENCE</scope>
    <source>
        <strain evidence="2">GVMAG-M-3300023184-120</strain>
    </source>
</reference>